<keyword evidence="4" id="KW-1185">Reference proteome</keyword>
<feature type="compositionally biased region" description="Low complexity" evidence="1">
    <location>
        <begin position="87"/>
        <end position="112"/>
    </location>
</feature>
<dbReference type="Pfam" id="PF01693">
    <property type="entry name" value="Cauli_VI"/>
    <property type="match status" value="1"/>
</dbReference>
<protein>
    <recommendedName>
        <fullName evidence="2">Ribonuclease H1 N-terminal domain-containing protein</fullName>
    </recommendedName>
</protein>
<dbReference type="InterPro" id="IPR011320">
    <property type="entry name" value="RNase_H1_N"/>
</dbReference>
<organism evidence="3 4">
    <name type="scientific">Mycena albidolilacea</name>
    <dbReference type="NCBI Taxonomy" id="1033008"/>
    <lineage>
        <taxon>Eukaryota</taxon>
        <taxon>Fungi</taxon>
        <taxon>Dikarya</taxon>
        <taxon>Basidiomycota</taxon>
        <taxon>Agaricomycotina</taxon>
        <taxon>Agaricomycetes</taxon>
        <taxon>Agaricomycetidae</taxon>
        <taxon>Agaricales</taxon>
        <taxon>Marasmiineae</taxon>
        <taxon>Mycenaceae</taxon>
        <taxon>Mycena</taxon>
    </lineage>
</organism>
<evidence type="ECO:0000313" key="3">
    <source>
        <dbReference type="EMBL" id="KAJ7360904.1"/>
    </source>
</evidence>
<feature type="domain" description="Ribonuclease H1 N-terminal" evidence="2">
    <location>
        <begin position="39"/>
        <end position="70"/>
    </location>
</feature>
<name>A0AAD7AJT2_9AGAR</name>
<accession>A0AAD7AJT2</accession>
<dbReference type="EMBL" id="JARIHO010000005">
    <property type="protein sequence ID" value="KAJ7360904.1"/>
    <property type="molecule type" value="Genomic_DNA"/>
</dbReference>
<dbReference type="AlphaFoldDB" id="A0AAD7AJT2"/>
<evidence type="ECO:0000259" key="2">
    <source>
        <dbReference type="Pfam" id="PF01693"/>
    </source>
</evidence>
<proteinExistence type="predicted"/>
<dbReference type="Proteomes" id="UP001218218">
    <property type="component" value="Unassembled WGS sequence"/>
</dbReference>
<evidence type="ECO:0000256" key="1">
    <source>
        <dbReference type="SAM" id="MobiDB-lite"/>
    </source>
</evidence>
<dbReference type="InterPro" id="IPR037056">
    <property type="entry name" value="RNase_H1_N_sf"/>
</dbReference>
<feature type="region of interest" description="Disordered" evidence="1">
    <location>
        <begin position="82"/>
        <end position="145"/>
    </location>
</feature>
<reference evidence="3" key="1">
    <citation type="submission" date="2023-03" db="EMBL/GenBank/DDBJ databases">
        <title>Massive genome expansion in bonnet fungi (Mycena s.s.) driven by repeated elements and novel gene families across ecological guilds.</title>
        <authorList>
            <consortium name="Lawrence Berkeley National Laboratory"/>
            <person name="Harder C.B."/>
            <person name="Miyauchi S."/>
            <person name="Viragh M."/>
            <person name="Kuo A."/>
            <person name="Thoen E."/>
            <person name="Andreopoulos B."/>
            <person name="Lu D."/>
            <person name="Skrede I."/>
            <person name="Drula E."/>
            <person name="Henrissat B."/>
            <person name="Morin E."/>
            <person name="Kohler A."/>
            <person name="Barry K."/>
            <person name="LaButti K."/>
            <person name="Morin E."/>
            <person name="Salamov A."/>
            <person name="Lipzen A."/>
            <person name="Mereny Z."/>
            <person name="Hegedus B."/>
            <person name="Baldrian P."/>
            <person name="Stursova M."/>
            <person name="Weitz H."/>
            <person name="Taylor A."/>
            <person name="Grigoriev I.V."/>
            <person name="Nagy L.G."/>
            <person name="Martin F."/>
            <person name="Kauserud H."/>
        </authorList>
    </citation>
    <scope>NUCLEOTIDE SEQUENCE</scope>
    <source>
        <strain evidence="3">CBHHK002</strain>
    </source>
</reference>
<feature type="compositionally biased region" description="Basic and acidic residues" evidence="1">
    <location>
        <begin position="130"/>
        <end position="139"/>
    </location>
</feature>
<evidence type="ECO:0000313" key="4">
    <source>
        <dbReference type="Proteomes" id="UP001218218"/>
    </source>
</evidence>
<gene>
    <name evidence="3" type="ORF">DFH08DRAFT_951541</name>
</gene>
<comment type="caution">
    <text evidence="3">The sequence shown here is derived from an EMBL/GenBank/DDBJ whole genome shotgun (WGS) entry which is preliminary data.</text>
</comment>
<sequence length="145" mass="15903">MSSPTSPYRCNPPYYPHPGEPNTLLARRKLYLVCSRRVKKPGMYTSWASADAQYKHVPGATVKGYRDYNELKAAWHSRCDLGEHNHPAALSSHSPSPASASPTDDDSPAYSAIFETQSAPSVSPPLAGEHMGRSHEGPRAARSRR</sequence>
<dbReference type="Gene3D" id="3.40.970.10">
    <property type="entry name" value="Ribonuclease H1, N-terminal domain"/>
    <property type="match status" value="1"/>
</dbReference>